<keyword evidence="3" id="KW-1185">Reference proteome</keyword>
<dbReference type="AlphaFoldDB" id="A0A4Q9VLI5"/>
<feature type="transmembrane region" description="Helical" evidence="1">
    <location>
        <begin position="41"/>
        <end position="61"/>
    </location>
</feature>
<evidence type="ECO:0000313" key="2">
    <source>
        <dbReference type="EMBL" id="TBW35506.1"/>
    </source>
</evidence>
<evidence type="ECO:0000313" key="3">
    <source>
        <dbReference type="Proteomes" id="UP000292781"/>
    </source>
</evidence>
<organism evidence="2 3">
    <name type="scientific">Siculibacillus lacustris</name>
    <dbReference type="NCBI Taxonomy" id="1549641"/>
    <lineage>
        <taxon>Bacteria</taxon>
        <taxon>Pseudomonadati</taxon>
        <taxon>Pseudomonadota</taxon>
        <taxon>Alphaproteobacteria</taxon>
        <taxon>Hyphomicrobiales</taxon>
        <taxon>Ancalomicrobiaceae</taxon>
        <taxon>Siculibacillus</taxon>
    </lineage>
</organism>
<sequence>MKPRFALLVGVVFGIGLCLSGMVAPSKVLNFLDVAGAWDPSLALVMGGAMAAAFLPFRLVRGRIPAPGRRIDLPLVAGSALFGVGWGLVGLCPGPALTALGRADPKAFAFVAAMLVGMALHRLWSRGATKTPPAPVADDPS</sequence>
<protein>
    <recommendedName>
        <fullName evidence="4">YeeE/YedE family protein</fullName>
    </recommendedName>
</protein>
<dbReference type="Proteomes" id="UP000292781">
    <property type="component" value="Unassembled WGS sequence"/>
</dbReference>
<dbReference type="RefSeq" id="WP_131310599.1">
    <property type="nucleotide sequence ID" value="NZ_SJFN01000025.1"/>
</dbReference>
<dbReference type="EMBL" id="SJFN01000025">
    <property type="protein sequence ID" value="TBW35506.1"/>
    <property type="molecule type" value="Genomic_DNA"/>
</dbReference>
<feature type="transmembrane region" description="Helical" evidence="1">
    <location>
        <begin position="107"/>
        <end position="124"/>
    </location>
</feature>
<evidence type="ECO:0008006" key="4">
    <source>
        <dbReference type="Google" id="ProtNLM"/>
    </source>
</evidence>
<proteinExistence type="predicted"/>
<name>A0A4Q9VLI5_9HYPH</name>
<dbReference type="Pfam" id="PF20398">
    <property type="entry name" value="DUF6691"/>
    <property type="match status" value="1"/>
</dbReference>
<accession>A0A4Q9VLI5</accession>
<keyword evidence="1" id="KW-0812">Transmembrane</keyword>
<dbReference type="OrthoDB" id="9790409at2"/>
<keyword evidence="1" id="KW-1133">Transmembrane helix</keyword>
<dbReference type="InterPro" id="IPR046513">
    <property type="entry name" value="DUF6691"/>
</dbReference>
<evidence type="ECO:0000256" key="1">
    <source>
        <dbReference type="SAM" id="Phobius"/>
    </source>
</evidence>
<comment type="caution">
    <text evidence="2">The sequence shown here is derived from an EMBL/GenBank/DDBJ whole genome shotgun (WGS) entry which is preliminary data.</text>
</comment>
<keyword evidence="1" id="KW-0472">Membrane</keyword>
<reference evidence="2 3" key="1">
    <citation type="submission" date="2019-02" db="EMBL/GenBank/DDBJ databases">
        <title>Siculibacillus lacustris gen. nov., sp. nov., a new rosette-forming bacterium isolated from a freshwater crater lake (Lake St. Ana, Romania).</title>
        <authorList>
            <person name="Felfoldi T."/>
            <person name="Marton Z."/>
            <person name="Szabo A."/>
            <person name="Mentes A."/>
            <person name="Boka K."/>
            <person name="Marialigeti K."/>
            <person name="Mathe I."/>
            <person name="Koncz M."/>
            <person name="Schumann P."/>
            <person name="Toth E."/>
        </authorList>
    </citation>
    <scope>NUCLEOTIDE SEQUENCE [LARGE SCALE GENOMIC DNA]</scope>
    <source>
        <strain evidence="2 3">SA-279</strain>
    </source>
</reference>
<feature type="transmembrane region" description="Helical" evidence="1">
    <location>
        <begin position="73"/>
        <end position="101"/>
    </location>
</feature>
<gene>
    <name evidence="2" type="ORF">EYW49_15885</name>
</gene>